<feature type="coiled-coil region" evidence="3">
    <location>
        <begin position="24"/>
        <end position="51"/>
    </location>
</feature>
<dbReference type="EMBL" id="CU459003">
    <property type="protein sequence ID" value="CAM78205.1"/>
    <property type="molecule type" value="Genomic_DNA"/>
</dbReference>
<keyword evidence="3" id="KW-0175">Coiled coil</keyword>
<evidence type="ECO:0000256" key="3">
    <source>
        <dbReference type="SAM" id="Coils"/>
    </source>
</evidence>
<protein>
    <submittedName>
        <fullName evidence="4">Protein containing DUF683</fullName>
    </submittedName>
</protein>
<accession>A4U5P8</accession>
<evidence type="ECO:0000256" key="2">
    <source>
        <dbReference type="ARBA" id="ARBA00044954"/>
    </source>
</evidence>
<keyword evidence="1" id="KW-0535">Nitrogen fixation</keyword>
<dbReference type="AlphaFoldDB" id="A4U5P8"/>
<reference evidence="4" key="1">
    <citation type="journal article" date="2007" name="J. Bacteriol.">
        <title>Comparative genome analysis of four magnetotactic bacteria reveals a complex set of group-specific genes implicated in magnetosome biomineralization and function.</title>
        <authorList>
            <person name="Richter M."/>
            <person name="Kube M."/>
            <person name="Bazylinski D.A."/>
            <person name="Lombardot T."/>
            <person name="Gloeckner F.O."/>
            <person name="Reinhardt R."/>
            <person name="Schueler D."/>
        </authorList>
    </citation>
    <scope>NUCLEOTIDE SEQUENCE</scope>
    <source>
        <strain evidence="4">MSR-1</strain>
    </source>
</reference>
<gene>
    <name evidence="4" type="ORF">MGR_4273</name>
</gene>
<dbReference type="InterPro" id="IPR029012">
    <property type="entry name" value="Helix_hairpin_bin_sf"/>
</dbReference>
<sequence>MLLALASLFELPPKQMRECSMSDIETLKAAVKKLSTQATQAKMDLHDLSEELPVNWESIPEVAARCHELHAKLTQARKDLKAAGG</sequence>
<name>A4U5P8_9PROT</name>
<comment type="similarity">
    <text evidence="2">Belongs to the UPF0437 family.</text>
</comment>
<dbReference type="Pfam" id="PF05082">
    <property type="entry name" value="Rop-like"/>
    <property type="match status" value="1"/>
</dbReference>
<dbReference type="Gene3D" id="1.10.287.660">
    <property type="entry name" value="Helix hairpin bin"/>
    <property type="match status" value="1"/>
</dbReference>
<dbReference type="InterPro" id="IPR007774">
    <property type="entry name" value="Put_N_fixation"/>
</dbReference>
<organism evidence="4">
    <name type="scientific">Magnetospirillum gryphiswaldense</name>
    <dbReference type="NCBI Taxonomy" id="55518"/>
    <lineage>
        <taxon>Bacteria</taxon>
        <taxon>Pseudomonadati</taxon>
        <taxon>Pseudomonadota</taxon>
        <taxon>Alphaproteobacteria</taxon>
        <taxon>Rhodospirillales</taxon>
        <taxon>Rhodospirillaceae</taxon>
        <taxon>Magnetospirillum</taxon>
    </lineage>
</organism>
<proteinExistence type="inferred from homology"/>
<evidence type="ECO:0000313" key="4">
    <source>
        <dbReference type="EMBL" id="CAM78205.1"/>
    </source>
</evidence>
<evidence type="ECO:0000256" key="1">
    <source>
        <dbReference type="ARBA" id="ARBA00023231"/>
    </source>
</evidence>